<dbReference type="InterPro" id="IPR001932">
    <property type="entry name" value="PPM-type_phosphatase-like_dom"/>
</dbReference>
<dbReference type="SUPFAM" id="SSF55785">
    <property type="entry name" value="PYP-like sensor domain (PAS domain)"/>
    <property type="match status" value="1"/>
</dbReference>
<dbReference type="Pfam" id="PF08448">
    <property type="entry name" value="PAS_4"/>
    <property type="match status" value="1"/>
</dbReference>
<sequence>MKVPAVDYAAVFQALPGAVALVTPQLVYVDANAEFLRLRGLARDQVVGRFVPDDRPEKDPAEPLLLRVLASLRQAAGTGERSIVALQGYDTEDPDQPGVWHERYFNMTNIPVFGSDGRVALLLHRVEDVTELIRAREVALALQESMLPALRPAGRHQAAVRYRPAAEALNVAGDWYDLVDLPGDRIAVAVGDVVGHGLPAACVMGQLRSALTAACLVAEGPARALEVLGLYARTLDGAENTTVATAFIGWETRTITYSCAGHPPPGLLHEDGTVEFLDRATDPPLAARPEHAPRIQADAAFHEGAVLVLYTDGLIERRGEDIDTGLARLADSLARHRADDPEALADAVLDDLLPPGDATDDTALVVVRL</sequence>
<feature type="domain" description="PPM-type phosphatase" evidence="2">
    <location>
        <begin position="156"/>
        <end position="369"/>
    </location>
</feature>
<evidence type="ECO:0000256" key="1">
    <source>
        <dbReference type="ARBA" id="ARBA00022801"/>
    </source>
</evidence>
<accession>A0A117Q3K4</accession>
<dbReference type="OrthoDB" id="118142at2"/>
<dbReference type="InterPro" id="IPR035965">
    <property type="entry name" value="PAS-like_dom_sf"/>
</dbReference>
<evidence type="ECO:0000259" key="2">
    <source>
        <dbReference type="SMART" id="SM00331"/>
    </source>
</evidence>
<name>A0A117Q3K4_9ACTN</name>
<organism evidence="3 4">
    <name type="scientific">Streptomyces yokosukanensis</name>
    <dbReference type="NCBI Taxonomy" id="67386"/>
    <lineage>
        <taxon>Bacteria</taxon>
        <taxon>Bacillati</taxon>
        <taxon>Actinomycetota</taxon>
        <taxon>Actinomycetes</taxon>
        <taxon>Kitasatosporales</taxon>
        <taxon>Streptomycetaceae</taxon>
        <taxon>Streptomyces</taxon>
    </lineage>
</organism>
<dbReference type="InterPro" id="IPR013656">
    <property type="entry name" value="PAS_4"/>
</dbReference>
<dbReference type="Gene3D" id="3.30.450.20">
    <property type="entry name" value="PAS domain"/>
    <property type="match status" value="1"/>
</dbReference>
<dbReference type="PANTHER" id="PTHR43156">
    <property type="entry name" value="STAGE II SPORULATION PROTEIN E-RELATED"/>
    <property type="match status" value="1"/>
</dbReference>
<dbReference type="RefSeq" id="WP_067121241.1">
    <property type="nucleotide sequence ID" value="NZ_KQ948209.1"/>
</dbReference>
<dbReference type="Proteomes" id="UP000053127">
    <property type="component" value="Unassembled WGS sequence"/>
</dbReference>
<evidence type="ECO:0000313" key="4">
    <source>
        <dbReference type="Proteomes" id="UP000053127"/>
    </source>
</evidence>
<dbReference type="EMBL" id="LMWN01000016">
    <property type="protein sequence ID" value="KUN06612.1"/>
    <property type="molecule type" value="Genomic_DNA"/>
</dbReference>
<evidence type="ECO:0000313" key="3">
    <source>
        <dbReference type="EMBL" id="KUN06612.1"/>
    </source>
</evidence>
<keyword evidence="4" id="KW-1185">Reference proteome</keyword>
<dbReference type="InterPro" id="IPR036457">
    <property type="entry name" value="PPM-type-like_dom_sf"/>
</dbReference>
<dbReference type="PANTHER" id="PTHR43156:SF2">
    <property type="entry name" value="STAGE II SPORULATION PROTEIN E"/>
    <property type="match status" value="1"/>
</dbReference>
<reference evidence="3 4" key="1">
    <citation type="submission" date="2015-10" db="EMBL/GenBank/DDBJ databases">
        <title>Draft genome sequence of Streptomyces yokosukanensis DSM 40224, type strain for the species Streptomyces yokosukanensis.</title>
        <authorList>
            <person name="Ruckert C."/>
            <person name="Winkler A."/>
            <person name="Kalinowski J."/>
            <person name="Kampfer P."/>
            <person name="Glaeser S."/>
        </authorList>
    </citation>
    <scope>NUCLEOTIDE SEQUENCE [LARGE SCALE GENOMIC DNA]</scope>
    <source>
        <strain evidence="3 4">DSM 40224</strain>
    </source>
</reference>
<dbReference type="AlphaFoldDB" id="A0A117Q3K4"/>
<dbReference type="GO" id="GO:0016791">
    <property type="term" value="F:phosphatase activity"/>
    <property type="evidence" value="ECO:0007669"/>
    <property type="project" value="TreeGrafter"/>
</dbReference>
<protein>
    <submittedName>
        <fullName evidence="3">Protein phosphatase</fullName>
    </submittedName>
</protein>
<dbReference type="STRING" id="67386.AQI95_12070"/>
<proteinExistence type="predicted"/>
<dbReference type="SUPFAM" id="SSF81606">
    <property type="entry name" value="PP2C-like"/>
    <property type="match status" value="1"/>
</dbReference>
<keyword evidence="1" id="KW-0378">Hydrolase</keyword>
<dbReference type="SMART" id="SM00331">
    <property type="entry name" value="PP2C_SIG"/>
    <property type="match status" value="1"/>
</dbReference>
<dbReference type="Gene3D" id="3.60.40.10">
    <property type="entry name" value="PPM-type phosphatase domain"/>
    <property type="match status" value="1"/>
</dbReference>
<dbReference type="Pfam" id="PF07228">
    <property type="entry name" value="SpoIIE"/>
    <property type="match status" value="1"/>
</dbReference>
<dbReference type="InterPro" id="IPR052016">
    <property type="entry name" value="Bact_Sigma-Reg"/>
</dbReference>
<comment type="caution">
    <text evidence="3">The sequence shown here is derived from an EMBL/GenBank/DDBJ whole genome shotgun (WGS) entry which is preliminary data.</text>
</comment>
<gene>
    <name evidence="3" type="ORF">AQI95_12070</name>
</gene>